<proteinExistence type="predicted"/>
<accession>A0A5C7BA66</accession>
<dbReference type="Pfam" id="PF13585">
    <property type="entry name" value="CHU_C"/>
    <property type="match status" value="1"/>
</dbReference>
<dbReference type="Pfam" id="PF01345">
    <property type="entry name" value="DUF11"/>
    <property type="match status" value="1"/>
</dbReference>
<dbReference type="Proteomes" id="UP000321938">
    <property type="component" value="Unassembled WGS sequence"/>
</dbReference>
<feature type="domain" description="DUF11" evidence="1">
    <location>
        <begin position="4"/>
        <end position="70"/>
    </location>
</feature>
<evidence type="ECO:0000313" key="2">
    <source>
        <dbReference type="EMBL" id="TXE18352.1"/>
    </source>
</evidence>
<gene>
    <name evidence="2" type="ORF">ES692_06805</name>
</gene>
<protein>
    <submittedName>
        <fullName evidence="2">Gliding motility-associated C-terminal domain-containing protein</fullName>
    </submittedName>
</protein>
<comment type="caution">
    <text evidence="2">The sequence shown here is derived from an EMBL/GenBank/DDBJ whole genome shotgun (WGS) entry which is preliminary data.</text>
</comment>
<organism evidence="2 3">
    <name type="scientific">Psychroserpens burtonensis</name>
    <dbReference type="NCBI Taxonomy" id="49278"/>
    <lineage>
        <taxon>Bacteria</taxon>
        <taxon>Pseudomonadati</taxon>
        <taxon>Bacteroidota</taxon>
        <taxon>Flavobacteriia</taxon>
        <taxon>Flavobacteriales</taxon>
        <taxon>Flavobacteriaceae</taxon>
        <taxon>Psychroserpens</taxon>
    </lineage>
</organism>
<dbReference type="InterPro" id="IPR026341">
    <property type="entry name" value="T9SS_type_B"/>
</dbReference>
<name>A0A5C7BA66_9FLAO</name>
<evidence type="ECO:0000259" key="1">
    <source>
        <dbReference type="Pfam" id="PF01345"/>
    </source>
</evidence>
<dbReference type="InterPro" id="IPR001434">
    <property type="entry name" value="OmcB-like_DUF11"/>
</dbReference>
<dbReference type="AlphaFoldDB" id="A0A5C7BA66"/>
<dbReference type="OrthoDB" id="1140688at2"/>
<reference evidence="2 3" key="1">
    <citation type="submission" date="2019-08" db="EMBL/GenBank/DDBJ databases">
        <title>Genome of Psychroserpens burtonensis ACAM 167.</title>
        <authorList>
            <person name="Bowman J.P."/>
        </authorList>
    </citation>
    <scope>NUCLEOTIDE SEQUENCE [LARGE SCALE GENOMIC DNA]</scope>
    <source>
        <strain evidence="2 3">ACAM 167</strain>
    </source>
</reference>
<dbReference type="STRING" id="1123037.GCA_000425305_02150"/>
<evidence type="ECO:0000313" key="3">
    <source>
        <dbReference type="Proteomes" id="UP000321938"/>
    </source>
</evidence>
<dbReference type="EMBL" id="VOSB01000008">
    <property type="protein sequence ID" value="TXE18352.1"/>
    <property type="molecule type" value="Genomic_DNA"/>
</dbReference>
<keyword evidence="3" id="KW-1185">Reference proteome</keyword>
<dbReference type="NCBIfam" id="TIGR04131">
    <property type="entry name" value="Bac_Flav_CTERM"/>
    <property type="match status" value="1"/>
</dbReference>
<sequence length="167" mass="18820">MEQISASTSEELFNNNTFIWSINVLSSNQSETLTVAAQISSSTALLNRAHLSSLNEPDRDDTNNRDDAEVTIDNCIYITDGLSPNNDGLNDTFHSECIEEFPDNNLKIYNRDGVQIYESNNYQNNWDGTANMGLTKTSNVLPVGVYFYILDLKTGDEPRTGWLYLNY</sequence>
<dbReference type="RefSeq" id="WP_147231429.1">
    <property type="nucleotide sequence ID" value="NZ_VOSB01000008.1"/>
</dbReference>